<dbReference type="RefSeq" id="XP_021296589.1">
    <property type="nucleotide sequence ID" value="XM_021440914.1"/>
</dbReference>
<proteinExistence type="predicted"/>
<protein>
    <submittedName>
        <fullName evidence="3 4">Uncharacterized protein LOC110425853</fullName>
    </submittedName>
</protein>
<evidence type="ECO:0000313" key="4">
    <source>
        <dbReference type="RefSeq" id="XP_021296590.1"/>
    </source>
</evidence>
<sequence length="270" mass="30773">MKRPSAYGDPNVNPYATSEMQHMSAQRIVQHNAAMNNFPVEKDAKLRFSRIDGQWQRNRDAPKLPNQMPSNAFNQVQGLNTTRSYYQRQALDSLENSANVENNAQSQEQDMEIGYEDNPSPLTFEGLERKFHDEIMKLVKEQSDTEDKENARHKKKIMEINTRYQEKLSALRAQHTNRREEVLRKESQARLHQYQQAGISSHPNSGLQDGRGYGGTAVAAAGGETRGHTTGQFDSYRDQSQFNAGQTMQGSEVRVPYPEGHFNNTSAQYF</sequence>
<name>A0A6J1BE05_9ROSI</name>
<dbReference type="SUPFAM" id="SSF109843">
    <property type="entry name" value="CAPPD, an extracellular domain of amyloid beta A4 protein"/>
    <property type="match status" value="1"/>
</dbReference>
<dbReference type="AlphaFoldDB" id="A0A6J1BE05"/>
<dbReference type="Proteomes" id="UP000504621">
    <property type="component" value="Unplaced"/>
</dbReference>
<feature type="region of interest" description="Disordered" evidence="1">
    <location>
        <begin position="191"/>
        <end position="229"/>
    </location>
</feature>
<keyword evidence="2" id="KW-1185">Reference proteome</keyword>
<evidence type="ECO:0000313" key="3">
    <source>
        <dbReference type="RefSeq" id="XP_021296589.1"/>
    </source>
</evidence>
<evidence type="ECO:0000256" key="1">
    <source>
        <dbReference type="SAM" id="MobiDB-lite"/>
    </source>
</evidence>
<accession>A0A6J1BE05</accession>
<evidence type="ECO:0000313" key="2">
    <source>
        <dbReference type="Proteomes" id="UP000504621"/>
    </source>
</evidence>
<dbReference type="PANTHER" id="PTHR34210">
    <property type="entry name" value="OS01G0252900 PROTEIN"/>
    <property type="match status" value="1"/>
</dbReference>
<dbReference type="RefSeq" id="XP_021296590.1">
    <property type="nucleotide sequence ID" value="XM_021440915.1"/>
</dbReference>
<dbReference type="GeneID" id="110425853"/>
<dbReference type="OrthoDB" id="1899623at2759"/>
<reference evidence="3 4" key="1">
    <citation type="submission" date="2025-04" db="UniProtKB">
        <authorList>
            <consortium name="RefSeq"/>
        </authorList>
    </citation>
    <scope>IDENTIFICATION</scope>
    <source>
        <tissue evidence="3 4">Leaf</tissue>
    </source>
</reference>
<gene>
    <name evidence="3 4" type="primary">LOC110425853</name>
</gene>
<dbReference type="PANTHER" id="PTHR34210:SF4">
    <property type="match status" value="1"/>
</dbReference>
<dbReference type="InterPro" id="IPR036176">
    <property type="entry name" value="E2_sf"/>
</dbReference>
<feature type="compositionally biased region" description="Polar residues" evidence="1">
    <location>
        <begin position="193"/>
        <end position="207"/>
    </location>
</feature>
<organism evidence="2 3">
    <name type="scientific">Herrania umbratica</name>
    <dbReference type="NCBI Taxonomy" id="108875"/>
    <lineage>
        <taxon>Eukaryota</taxon>
        <taxon>Viridiplantae</taxon>
        <taxon>Streptophyta</taxon>
        <taxon>Embryophyta</taxon>
        <taxon>Tracheophyta</taxon>
        <taxon>Spermatophyta</taxon>
        <taxon>Magnoliopsida</taxon>
        <taxon>eudicotyledons</taxon>
        <taxon>Gunneridae</taxon>
        <taxon>Pentapetalae</taxon>
        <taxon>rosids</taxon>
        <taxon>malvids</taxon>
        <taxon>Malvales</taxon>
        <taxon>Malvaceae</taxon>
        <taxon>Byttnerioideae</taxon>
        <taxon>Herrania</taxon>
    </lineage>
</organism>